<evidence type="ECO:0000256" key="7">
    <source>
        <dbReference type="NCBIfam" id="TIGR01068"/>
    </source>
</evidence>
<dbReference type="InterPro" id="IPR013766">
    <property type="entry name" value="Thioredoxin_domain"/>
</dbReference>
<keyword evidence="2" id="KW-0813">Transport</keyword>
<dbReference type="InterPro" id="IPR049299">
    <property type="entry name" value="Thio2_N"/>
</dbReference>
<dbReference type="PRINTS" id="PR00421">
    <property type="entry name" value="THIOREDOXIN"/>
</dbReference>
<evidence type="ECO:0000313" key="9">
    <source>
        <dbReference type="EMBL" id="MBW6390069.1"/>
    </source>
</evidence>
<dbReference type="InterPro" id="IPR017937">
    <property type="entry name" value="Thioredoxin_CS"/>
</dbReference>
<proteinExistence type="inferred from homology"/>
<protein>
    <recommendedName>
        <fullName evidence="7">Thioredoxin</fullName>
    </recommendedName>
</protein>
<dbReference type="PROSITE" id="PS51352">
    <property type="entry name" value="THIOREDOXIN_2"/>
    <property type="match status" value="1"/>
</dbReference>
<name>A0ABS6ZJ28_9GAMM</name>
<dbReference type="SUPFAM" id="SSF52833">
    <property type="entry name" value="Thioredoxin-like"/>
    <property type="match status" value="1"/>
</dbReference>
<organism evidence="9 10">
    <name type="scientific">Billgrantia antri</name>
    <dbReference type="NCBI Taxonomy" id="2846777"/>
    <lineage>
        <taxon>Bacteria</taxon>
        <taxon>Pseudomonadati</taxon>
        <taxon>Pseudomonadota</taxon>
        <taxon>Gammaproteobacteria</taxon>
        <taxon>Oceanospirillales</taxon>
        <taxon>Halomonadaceae</taxon>
        <taxon>Billgrantia</taxon>
    </lineage>
</organism>
<dbReference type="PANTHER" id="PTHR45663">
    <property type="entry name" value="GEO12009P1"/>
    <property type="match status" value="1"/>
</dbReference>
<evidence type="ECO:0000256" key="5">
    <source>
        <dbReference type="ARBA" id="ARBA00023157"/>
    </source>
</evidence>
<dbReference type="PANTHER" id="PTHR45663:SF40">
    <property type="entry name" value="THIOREDOXIN 2"/>
    <property type="match status" value="1"/>
</dbReference>
<evidence type="ECO:0000256" key="4">
    <source>
        <dbReference type="ARBA" id="ARBA00022982"/>
    </source>
</evidence>
<dbReference type="InterPro" id="IPR036249">
    <property type="entry name" value="Thioredoxin-like_sf"/>
</dbReference>
<dbReference type="Proteomes" id="UP000769617">
    <property type="component" value="Unassembled WGS sequence"/>
</dbReference>
<dbReference type="InterPro" id="IPR005746">
    <property type="entry name" value="Thioredoxin"/>
</dbReference>
<feature type="domain" description="Thioredoxin" evidence="8">
    <location>
        <begin position="27"/>
        <end position="144"/>
    </location>
</feature>
<keyword evidence="6" id="KW-0676">Redox-active center</keyword>
<evidence type="ECO:0000256" key="3">
    <source>
        <dbReference type="ARBA" id="ARBA00022723"/>
    </source>
</evidence>
<evidence type="ECO:0000256" key="6">
    <source>
        <dbReference type="ARBA" id="ARBA00023284"/>
    </source>
</evidence>
<keyword evidence="10" id="KW-1185">Reference proteome</keyword>
<dbReference type="CDD" id="cd02947">
    <property type="entry name" value="TRX_family"/>
    <property type="match status" value="1"/>
</dbReference>
<dbReference type="PROSITE" id="PS00194">
    <property type="entry name" value="THIOREDOXIN_1"/>
    <property type="match status" value="1"/>
</dbReference>
<comment type="caution">
    <text evidence="9">The sequence shown here is derived from an EMBL/GenBank/DDBJ whole genome shotgun (WGS) entry which is preliminary data.</text>
</comment>
<dbReference type="RefSeq" id="WP_219790575.1">
    <property type="nucleotide sequence ID" value="NZ_JAHYCA010000001.1"/>
</dbReference>
<sequence>MSDSLHLACPHCLAINRVATARLAASRCGKCKQPMFTGTPLELTGVNFAALIERSELPVVVDFWAGWCGPCKMMAPIFAQTAAELEPRIRFAKLDTEAEQALAGRFGIRSIPMLIVFKQGREIARQAGLMQGSQLKRWLEPYLIGAPA</sequence>
<dbReference type="NCBIfam" id="NF008229">
    <property type="entry name" value="PRK10996.1"/>
    <property type="match status" value="1"/>
</dbReference>
<reference evidence="9 10" key="1">
    <citation type="submission" date="2021-07" db="EMBL/GenBank/DDBJ databases">
        <authorList>
            <person name="So Y."/>
        </authorList>
    </citation>
    <scope>NUCLEOTIDE SEQUENCE [LARGE SCALE GENOMIC DNA]</scope>
    <source>
        <strain evidence="9 10">Y3S6</strain>
    </source>
</reference>
<dbReference type="Pfam" id="PF00085">
    <property type="entry name" value="Thioredoxin"/>
    <property type="match status" value="1"/>
</dbReference>
<dbReference type="Gene3D" id="2.30.30.380">
    <property type="entry name" value="Zn-finger domain of Sec23/24"/>
    <property type="match status" value="1"/>
</dbReference>
<dbReference type="Gene3D" id="3.40.30.10">
    <property type="entry name" value="Glutaredoxin"/>
    <property type="match status" value="1"/>
</dbReference>
<evidence type="ECO:0000313" key="10">
    <source>
        <dbReference type="Proteomes" id="UP000769617"/>
    </source>
</evidence>
<gene>
    <name evidence="9" type="primary">trxC</name>
    <name evidence="9" type="ORF">KPL81_02675</name>
</gene>
<dbReference type="Pfam" id="PF21352">
    <property type="entry name" value="Zn_ribbon_Thio2"/>
    <property type="match status" value="1"/>
</dbReference>
<keyword evidence="3" id="KW-0479">Metal-binding</keyword>
<keyword evidence="4" id="KW-0249">Electron transport</keyword>
<evidence type="ECO:0000256" key="2">
    <source>
        <dbReference type="ARBA" id="ARBA00022448"/>
    </source>
</evidence>
<keyword evidence="5" id="KW-1015">Disulfide bond</keyword>
<evidence type="ECO:0000259" key="8">
    <source>
        <dbReference type="PROSITE" id="PS51352"/>
    </source>
</evidence>
<dbReference type="EMBL" id="JAHYCA010000001">
    <property type="protein sequence ID" value="MBW6390069.1"/>
    <property type="molecule type" value="Genomic_DNA"/>
</dbReference>
<dbReference type="NCBIfam" id="TIGR01068">
    <property type="entry name" value="thioredoxin"/>
    <property type="match status" value="1"/>
</dbReference>
<comment type="similarity">
    <text evidence="1">Belongs to the thioredoxin family.</text>
</comment>
<accession>A0ABS6ZJ28</accession>
<evidence type="ECO:0000256" key="1">
    <source>
        <dbReference type="ARBA" id="ARBA00008987"/>
    </source>
</evidence>